<accession>A0A401GHG3</accession>
<dbReference type="GeneID" id="38778519"/>
<name>A0A401GHG3_9APHY</name>
<reference evidence="1 2" key="1">
    <citation type="journal article" date="2018" name="Sci. Rep.">
        <title>Genome sequence of the cauliflower mushroom Sparassis crispa (Hanabiratake) and its association with beneficial usage.</title>
        <authorList>
            <person name="Kiyama R."/>
            <person name="Furutani Y."/>
            <person name="Kawaguchi K."/>
            <person name="Nakanishi T."/>
        </authorList>
    </citation>
    <scope>NUCLEOTIDE SEQUENCE [LARGE SCALE GENOMIC DNA]</scope>
</reference>
<keyword evidence="2" id="KW-1185">Reference proteome</keyword>
<evidence type="ECO:0000313" key="2">
    <source>
        <dbReference type="Proteomes" id="UP000287166"/>
    </source>
</evidence>
<dbReference type="AlphaFoldDB" id="A0A401GHG3"/>
<dbReference type="InParanoid" id="A0A401GHG3"/>
<evidence type="ECO:0000313" key="1">
    <source>
        <dbReference type="EMBL" id="GBE81602.1"/>
    </source>
</evidence>
<dbReference type="RefSeq" id="XP_027612515.1">
    <property type="nucleotide sequence ID" value="XM_027756714.1"/>
</dbReference>
<proteinExistence type="predicted"/>
<dbReference type="Proteomes" id="UP000287166">
    <property type="component" value="Unassembled WGS sequence"/>
</dbReference>
<comment type="caution">
    <text evidence="1">The sequence shown here is derived from an EMBL/GenBank/DDBJ whole genome shotgun (WGS) entry which is preliminary data.</text>
</comment>
<protein>
    <submittedName>
        <fullName evidence="1">Uncharacterized protein</fullName>
    </submittedName>
</protein>
<gene>
    <name evidence="1" type="ORF">SCP_0313310</name>
</gene>
<organism evidence="1 2">
    <name type="scientific">Sparassis crispa</name>
    <dbReference type="NCBI Taxonomy" id="139825"/>
    <lineage>
        <taxon>Eukaryota</taxon>
        <taxon>Fungi</taxon>
        <taxon>Dikarya</taxon>
        <taxon>Basidiomycota</taxon>
        <taxon>Agaricomycotina</taxon>
        <taxon>Agaricomycetes</taxon>
        <taxon>Polyporales</taxon>
        <taxon>Sparassidaceae</taxon>
        <taxon>Sparassis</taxon>
    </lineage>
</organism>
<sequence>MTPLHLRDHSEKMAITIADLAALPTERHGAACIINASNRNQVERDRGGVQDSLATKSCRFAAFSGCSIVSWKVCRVT</sequence>
<dbReference type="EMBL" id="BFAD01000003">
    <property type="protein sequence ID" value="GBE81602.1"/>
    <property type="molecule type" value="Genomic_DNA"/>
</dbReference>